<dbReference type="CDD" id="cd17330">
    <property type="entry name" value="MFS_SLC46_TetA_like"/>
    <property type="match status" value="1"/>
</dbReference>
<dbReference type="Gene3D" id="1.20.1250.20">
    <property type="entry name" value="MFS general substrate transporter like domains"/>
    <property type="match status" value="2"/>
</dbReference>
<evidence type="ECO:0000313" key="8">
    <source>
        <dbReference type="Proteomes" id="UP001221142"/>
    </source>
</evidence>
<evidence type="ECO:0000256" key="4">
    <source>
        <dbReference type="ARBA" id="ARBA00022989"/>
    </source>
</evidence>
<feature type="transmembrane region" description="Helical" evidence="6">
    <location>
        <begin position="265"/>
        <end position="284"/>
    </location>
</feature>
<keyword evidence="2" id="KW-0813">Transport</keyword>
<dbReference type="PANTHER" id="PTHR23504:SF15">
    <property type="entry name" value="MAJOR FACILITATOR SUPERFAMILY (MFS) PROFILE DOMAIN-CONTAINING PROTEIN"/>
    <property type="match status" value="1"/>
</dbReference>
<evidence type="ECO:0000256" key="2">
    <source>
        <dbReference type="ARBA" id="ARBA00022448"/>
    </source>
</evidence>
<evidence type="ECO:0000256" key="5">
    <source>
        <dbReference type="ARBA" id="ARBA00023136"/>
    </source>
</evidence>
<dbReference type="InterPro" id="IPR001958">
    <property type="entry name" value="Tet-R_TetA/multi-R_MdtG-like"/>
</dbReference>
<feature type="transmembrane region" description="Helical" evidence="6">
    <location>
        <begin position="233"/>
        <end position="253"/>
    </location>
</feature>
<keyword evidence="8" id="KW-1185">Reference proteome</keyword>
<dbReference type="PRINTS" id="PR01035">
    <property type="entry name" value="TCRTETA"/>
</dbReference>
<dbReference type="GO" id="GO:0016020">
    <property type="term" value="C:membrane"/>
    <property type="evidence" value="ECO:0007669"/>
    <property type="project" value="UniProtKB-SubCell"/>
</dbReference>
<dbReference type="Proteomes" id="UP001221142">
    <property type="component" value="Unassembled WGS sequence"/>
</dbReference>
<feature type="transmembrane region" description="Helical" evidence="6">
    <location>
        <begin position="296"/>
        <end position="321"/>
    </location>
</feature>
<dbReference type="AlphaFoldDB" id="A0AAD7FYX1"/>
<dbReference type="Pfam" id="PF07690">
    <property type="entry name" value="MFS_1"/>
    <property type="match status" value="2"/>
</dbReference>
<dbReference type="InterPro" id="IPR036259">
    <property type="entry name" value="MFS_trans_sf"/>
</dbReference>
<dbReference type="PANTHER" id="PTHR23504">
    <property type="entry name" value="MAJOR FACILITATOR SUPERFAMILY DOMAIN-CONTAINING PROTEIN 10"/>
    <property type="match status" value="1"/>
</dbReference>
<sequence length="398" mass="43164">MAVEDTPLLSHRPRTPLPKLQFSLILLAQVSEPLTSMSIFPYVNQLVSELDITGGDEKKVGYYAGLESLFFLTETMTVLQWSRASDYVGRKPILLIGLFGTALSILSFGLSRTFWMLVLSRCLCGLLCGNMGVMKSTMADLTDRTNRAQGFALVPITWALGTNPNSTKLEVGVSKVPARRPLPLRKILRYPAVVLSVSNYVMIAFLNTSYMALFPLFATMPVEIGGLGLSPPTIGFLFSIYGVITGCVQVFLFAPLVNRFGEKRVFLGGIASCLPIYSLFPIMSGIARQYGFPPGLWALVGCSLVCCALMDIGFSAIFLYITASVPRSSRGTANGLSQTSVSLARAIAPALATSLFSFSVEYDVLGGYFVYLVFIGISALALVLAARLPKEVWDDSDD</sequence>
<name>A0AAD7FYX1_9AGAR</name>
<accession>A0AAD7FYX1</accession>
<dbReference type="SUPFAM" id="SSF103473">
    <property type="entry name" value="MFS general substrate transporter"/>
    <property type="match status" value="1"/>
</dbReference>
<reference evidence="7" key="1">
    <citation type="submission" date="2023-03" db="EMBL/GenBank/DDBJ databases">
        <title>Massive genome expansion in bonnet fungi (Mycena s.s.) driven by repeated elements and novel gene families across ecological guilds.</title>
        <authorList>
            <consortium name="Lawrence Berkeley National Laboratory"/>
            <person name="Harder C.B."/>
            <person name="Miyauchi S."/>
            <person name="Viragh M."/>
            <person name="Kuo A."/>
            <person name="Thoen E."/>
            <person name="Andreopoulos B."/>
            <person name="Lu D."/>
            <person name="Skrede I."/>
            <person name="Drula E."/>
            <person name="Henrissat B."/>
            <person name="Morin E."/>
            <person name="Kohler A."/>
            <person name="Barry K."/>
            <person name="LaButti K."/>
            <person name="Morin E."/>
            <person name="Salamov A."/>
            <person name="Lipzen A."/>
            <person name="Mereny Z."/>
            <person name="Hegedus B."/>
            <person name="Baldrian P."/>
            <person name="Stursova M."/>
            <person name="Weitz H."/>
            <person name="Taylor A."/>
            <person name="Grigoriev I.V."/>
            <person name="Nagy L.G."/>
            <person name="Martin F."/>
            <person name="Kauserud H."/>
        </authorList>
    </citation>
    <scope>NUCLEOTIDE SEQUENCE</scope>
    <source>
        <strain evidence="7">9284</strain>
    </source>
</reference>
<dbReference type="EMBL" id="JARKIF010000001">
    <property type="protein sequence ID" value="KAJ7650801.1"/>
    <property type="molecule type" value="Genomic_DNA"/>
</dbReference>
<protein>
    <submittedName>
        <fullName evidence="7">MFS general substrate transporter</fullName>
    </submittedName>
</protein>
<evidence type="ECO:0000313" key="7">
    <source>
        <dbReference type="EMBL" id="KAJ7650801.1"/>
    </source>
</evidence>
<dbReference type="InterPro" id="IPR011701">
    <property type="entry name" value="MFS"/>
</dbReference>
<comment type="subcellular location">
    <subcellularLocation>
        <location evidence="1">Membrane</location>
        <topology evidence="1">Multi-pass membrane protein</topology>
    </subcellularLocation>
</comment>
<evidence type="ECO:0000256" key="1">
    <source>
        <dbReference type="ARBA" id="ARBA00004141"/>
    </source>
</evidence>
<evidence type="ECO:0000256" key="6">
    <source>
        <dbReference type="SAM" id="Phobius"/>
    </source>
</evidence>
<proteinExistence type="predicted"/>
<evidence type="ECO:0000256" key="3">
    <source>
        <dbReference type="ARBA" id="ARBA00022692"/>
    </source>
</evidence>
<dbReference type="GO" id="GO:0022857">
    <property type="term" value="F:transmembrane transporter activity"/>
    <property type="evidence" value="ECO:0007669"/>
    <property type="project" value="InterPro"/>
</dbReference>
<feature type="transmembrane region" description="Helical" evidence="6">
    <location>
        <begin position="187"/>
        <end position="213"/>
    </location>
</feature>
<keyword evidence="4 6" id="KW-1133">Transmembrane helix</keyword>
<comment type="caution">
    <text evidence="7">The sequence shown here is derived from an EMBL/GenBank/DDBJ whole genome shotgun (WGS) entry which is preliminary data.</text>
</comment>
<feature type="transmembrane region" description="Helical" evidence="6">
    <location>
        <begin position="368"/>
        <end position="386"/>
    </location>
</feature>
<keyword evidence="3 6" id="KW-0812">Transmembrane</keyword>
<organism evidence="7 8">
    <name type="scientific">Roridomyces roridus</name>
    <dbReference type="NCBI Taxonomy" id="1738132"/>
    <lineage>
        <taxon>Eukaryota</taxon>
        <taxon>Fungi</taxon>
        <taxon>Dikarya</taxon>
        <taxon>Basidiomycota</taxon>
        <taxon>Agaricomycotina</taxon>
        <taxon>Agaricomycetes</taxon>
        <taxon>Agaricomycetidae</taxon>
        <taxon>Agaricales</taxon>
        <taxon>Marasmiineae</taxon>
        <taxon>Mycenaceae</taxon>
        <taxon>Roridomyces</taxon>
    </lineage>
</organism>
<keyword evidence="5 6" id="KW-0472">Membrane</keyword>
<feature type="transmembrane region" description="Helical" evidence="6">
    <location>
        <begin position="93"/>
        <end position="110"/>
    </location>
</feature>
<gene>
    <name evidence="7" type="ORF">FB45DRAFT_1018179</name>
</gene>